<evidence type="ECO:0000313" key="2">
    <source>
        <dbReference type="EMBL" id="CAH3121591.1"/>
    </source>
</evidence>
<evidence type="ECO:0000313" key="3">
    <source>
        <dbReference type="Proteomes" id="UP001159428"/>
    </source>
</evidence>
<organism evidence="2 3">
    <name type="scientific">Pocillopora meandrina</name>
    <dbReference type="NCBI Taxonomy" id="46732"/>
    <lineage>
        <taxon>Eukaryota</taxon>
        <taxon>Metazoa</taxon>
        <taxon>Cnidaria</taxon>
        <taxon>Anthozoa</taxon>
        <taxon>Hexacorallia</taxon>
        <taxon>Scleractinia</taxon>
        <taxon>Astrocoeniina</taxon>
        <taxon>Pocilloporidae</taxon>
        <taxon>Pocillopora</taxon>
    </lineage>
</organism>
<dbReference type="Proteomes" id="UP001159428">
    <property type="component" value="Unassembled WGS sequence"/>
</dbReference>
<accession>A0AAU9WPV6</accession>
<dbReference type="EMBL" id="CALNXJ010000018">
    <property type="protein sequence ID" value="CAH3121591.1"/>
    <property type="molecule type" value="Genomic_DNA"/>
</dbReference>
<keyword evidence="3" id="KW-1185">Reference proteome</keyword>
<protein>
    <recommendedName>
        <fullName evidence="1">DUF4371 domain-containing protein</fullName>
    </recommendedName>
</protein>
<evidence type="ECO:0000259" key="1">
    <source>
        <dbReference type="Pfam" id="PF14291"/>
    </source>
</evidence>
<dbReference type="PANTHER" id="PTHR45749:SF21">
    <property type="entry name" value="DUF4371 DOMAIN-CONTAINING PROTEIN"/>
    <property type="match status" value="1"/>
</dbReference>
<dbReference type="PANTHER" id="PTHR45749">
    <property type="match status" value="1"/>
</dbReference>
<dbReference type="Pfam" id="PF14291">
    <property type="entry name" value="DUF4371"/>
    <property type="match status" value="1"/>
</dbReference>
<dbReference type="InterPro" id="IPR025398">
    <property type="entry name" value="DUF4371"/>
</dbReference>
<feature type="domain" description="DUF4371" evidence="1">
    <location>
        <begin position="56"/>
        <end position="222"/>
    </location>
</feature>
<proteinExistence type="predicted"/>
<gene>
    <name evidence="2" type="ORF">PMEA_00008730</name>
</gene>
<comment type="caution">
    <text evidence="2">The sequence shown here is derived from an EMBL/GenBank/DDBJ whole genome shotgun (WGS) entry which is preliminary data.</text>
</comment>
<reference evidence="2 3" key="1">
    <citation type="submission" date="2022-05" db="EMBL/GenBank/DDBJ databases">
        <authorList>
            <consortium name="Genoscope - CEA"/>
            <person name="William W."/>
        </authorList>
    </citation>
    <scope>NUCLEOTIDE SEQUENCE [LARGE SCALE GENOMIC DNA]</scope>
</reference>
<dbReference type="AlphaFoldDB" id="A0AAU9WPV6"/>
<name>A0AAU9WPV6_9CNID</name>
<sequence>MQCHQLALEAGIAIIRSVQKPKETLPYRISTQNQEMFEKDMNALRAIVSTIILCGKQNIPLRGHRDDSTGTASNKGNFHAILMLLGNSDKNLQEHLLTGRRNATSTSKTVQEEVIRITGGYIRAKLTQPIQKEDAFFSIIGDEVTDKYANQEILSICLRFLDLNNDVSLKFKEVFFDYVNLDKTTGESIANAILSSLAENNIDVAFARGQAYDGSSAMSSEACGVRGRIRRIAPMTLYTHCNSHTKTKAQGLLANLKTFGFISTFFITKNSLGTLKPIAAKLQKKDQDVFQAYSMIDDTIKAVARVRSNIEEECHEWFEDASRLADKSQCQESLGGRNIGTMHLA</sequence>